<evidence type="ECO:0000313" key="7">
    <source>
        <dbReference type="EMBL" id="OGY24411.1"/>
    </source>
</evidence>
<dbReference type="Pfam" id="PF00404">
    <property type="entry name" value="Dockerin_1"/>
    <property type="match status" value="1"/>
</dbReference>
<dbReference type="SUPFAM" id="SSF63446">
    <property type="entry name" value="Type I dockerin domain"/>
    <property type="match status" value="1"/>
</dbReference>
<dbReference type="InterPro" id="IPR008979">
    <property type="entry name" value="Galactose-bd-like_sf"/>
</dbReference>
<dbReference type="GO" id="GO:0000272">
    <property type="term" value="P:polysaccharide catabolic process"/>
    <property type="evidence" value="ECO:0007669"/>
    <property type="project" value="InterPro"/>
</dbReference>
<evidence type="ECO:0000256" key="1">
    <source>
        <dbReference type="ARBA" id="ARBA00022801"/>
    </source>
</evidence>
<protein>
    <recommendedName>
        <fullName evidence="9">Core-binding (CB) domain-containing protein</fullName>
    </recommendedName>
</protein>
<dbReference type="InterPro" id="IPR016134">
    <property type="entry name" value="Dockerin_dom"/>
</dbReference>
<comment type="caution">
    <text evidence="7">The sequence shown here is derived from an EMBL/GenBank/DDBJ whole genome shotgun (WGS) entry which is preliminary data.</text>
</comment>
<organism evidence="7 8">
    <name type="scientific">Candidatus Woykebacteria bacterium RBG_13_40_15</name>
    <dbReference type="NCBI Taxonomy" id="1802593"/>
    <lineage>
        <taxon>Bacteria</taxon>
        <taxon>Candidatus Woykeibacteriota</taxon>
    </lineage>
</organism>
<dbReference type="EMBL" id="MHCP01000011">
    <property type="protein sequence ID" value="OGY24411.1"/>
    <property type="molecule type" value="Genomic_DNA"/>
</dbReference>
<keyword evidence="1" id="KW-0378">Hydrolase</keyword>
<dbReference type="PROSITE" id="PS51900">
    <property type="entry name" value="CB"/>
    <property type="match status" value="1"/>
</dbReference>
<dbReference type="Gene3D" id="1.10.1330.10">
    <property type="entry name" value="Dockerin domain"/>
    <property type="match status" value="1"/>
</dbReference>
<dbReference type="InterPro" id="IPR036439">
    <property type="entry name" value="Dockerin_dom_sf"/>
</dbReference>
<evidence type="ECO:0000256" key="4">
    <source>
        <dbReference type="SAM" id="Phobius"/>
    </source>
</evidence>
<keyword evidence="4" id="KW-0472">Membrane</keyword>
<keyword evidence="2 3" id="KW-0238">DNA-binding</keyword>
<dbReference type="InterPro" id="IPR002105">
    <property type="entry name" value="Dockerin_1_rpt"/>
</dbReference>
<dbReference type="Pfam" id="PF02899">
    <property type="entry name" value="Phage_int_SAM_1"/>
    <property type="match status" value="1"/>
</dbReference>
<evidence type="ECO:0008006" key="9">
    <source>
        <dbReference type="Google" id="ProtNLM"/>
    </source>
</evidence>
<dbReference type="GO" id="GO:0004553">
    <property type="term" value="F:hydrolase activity, hydrolyzing O-glycosyl compounds"/>
    <property type="evidence" value="ECO:0007669"/>
    <property type="project" value="InterPro"/>
</dbReference>
<dbReference type="InterPro" id="IPR003305">
    <property type="entry name" value="CenC_carb-bd"/>
</dbReference>
<keyword evidence="4" id="KW-0812">Transmembrane</keyword>
<dbReference type="InterPro" id="IPR044068">
    <property type="entry name" value="CB"/>
</dbReference>
<dbReference type="PROSITE" id="PS51766">
    <property type="entry name" value="DOCKERIN"/>
    <property type="match status" value="1"/>
</dbReference>
<reference evidence="7 8" key="1">
    <citation type="journal article" date="2016" name="Nat. Commun.">
        <title>Thousands of microbial genomes shed light on interconnected biogeochemical processes in an aquifer system.</title>
        <authorList>
            <person name="Anantharaman K."/>
            <person name="Brown C.T."/>
            <person name="Hug L.A."/>
            <person name="Sharon I."/>
            <person name="Castelle C.J."/>
            <person name="Probst A.J."/>
            <person name="Thomas B.C."/>
            <person name="Singh A."/>
            <person name="Wilkins M.J."/>
            <person name="Karaoz U."/>
            <person name="Brodie E.L."/>
            <person name="Williams K.H."/>
            <person name="Hubbard S.S."/>
            <person name="Banfield J.F."/>
        </authorList>
    </citation>
    <scope>NUCLEOTIDE SEQUENCE [LARGE SCALE GENOMIC DNA]</scope>
</reference>
<dbReference type="STRING" id="1802593.A2172_01730"/>
<name>A0A1G1W9U4_9BACT</name>
<dbReference type="Proteomes" id="UP000176631">
    <property type="component" value="Unassembled WGS sequence"/>
</dbReference>
<evidence type="ECO:0000259" key="6">
    <source>
        <dbReference type="PROSITE" id="PS51900"/>
    </source>
</evidence>
<sequence length="1540" mass="160710">MNILPNDDPVGGVVFKYKEYLKQSGYSTPTVKNYLSDLRYFCDWLKNHHKDLFSLTKGDLDNYQFHLSIIFKNKPSINSRKASSLRGFLSWATKEQILSIQETALIQTESKLTSAKKLTWFLSLISFKPARERISHFTSYRPDWYHRYHRWSFAATLHYIVLISFLVVAGGSLIYFYIFRPEMNQTKKEFVAELGSVLAASPPKILSFQGRLTNPTTGQPIIIATNIVFRIYTSTSGDTGSPCANTCKWESKTWSVTPDANGIFSVTLGDTGASDTEIPDTLFTDNPTLYLGVKVGADAEMAPRQRIASSSYALNSDALEGFHGSQSPGANQVPILDGSGNLMFAGAATIGTSANALTLDSASGTLALGSGTTTISSAGALTLNSTTSSAVTLDSSTTGTINIGNNANAKTINIGNATDTTLVNIDSGTSGVTIDSTGTGDILVNSTDTLLLDSAGVLELNSSAGVISIGNDAVAQNINIGTGAAARTITIGNTTTTTGIVLTKGASGEITLTGYDATCTALETDADGHLNCGTDDGGGGALHQITAATGDNSINNAAWNQVWNWQLAGAESGFKFAENAASTGGGTNDQFIVDIATLATSTAGPLRVTSNSIDTSDIVFNLNSLGDIEIQDAGAAFATFADDGTITLGKSAAASAINIGTGTAGNTIYIGTDNSTKDTISIGSALDDVAITGDDWSMTNAGVLQFGATGSYDTNLYRSAANTLKTDDSIISAGLASVSGSNSVSNVPYNLLTDKATTNRVVNPSFEVNVTDGWQAYGGAVAGDLSQNATPYVGTYSMRIYKTGAAINDGAQTTTMPVSASTKYVASVFVIAVSGSPTFKISLTGDNSGQTQSGEYTARAVTRWQRFFVYKQSNSSDTTFTFEIYSSAAQNFYIYVDAVQLEQVSCNKSSCATSYADGSLGPEYAWTGTAHNSSSTRTTGIKYLGGGTSGPDLYIGGGAYFEGGSGDIDLNGTINATDSSILSLYFLGTQYLSPNQLAIADVSGDGKVSLDDDIILSSLIYDTYPNKYDPKRLIGNLYGAGTTTRFDVNGDMDVTGSTITFGSFASCGALSTNSSGALVCNTGTGDTATFTDASPGVVADSDATEMFNDATRPNITPNSATQTVLVHASVRLDASGIADAIAAFRIVREDDGGSTTPVCDGTDPQVGNTMIAGDLLLSTDFSQAQATVLDAPASTAAVYYTVCTSTDTNMGANVPTATSVTVTLIELGADLAENYYTTDDSIAPGQIVSTDNSIPAGAEKTTRAYDSQILGVVSTAPGKILDDGLGLNFGRAIPVALVGRVPVKVNGENGPIAVGDLITSSSTPGVGMKATKAGYVIGRALTSFSGQGEGAVVAFVNTQYADPANLEAEGNLLDLTDSSSTPSAEATNSSSLKLDTENNIVATLSSGTRFVWVNSLGKALAWISDTGEAFFEKVTALVGNFQKLIFGELVASKDSQNAGQASFEPDQTEVVIESEKVTEDSLIYVTAATKTDGISLYIKEQRPGEGFTVALERSSGDLPNEATASATQAIKFNWLIINRE</sequence>
<proteinExistence type="predicted"/>
<feature type="transmembrane region" description="Helical" evidence="4">
    <location>
        <begin position="157"/>
        <end position="178"/>
    </location>
</feature>
<dbReference type="GO" id="GO:0015074">
    <property type="term" value="P:DNA integration"/>
    <property type="evidence" value="ECO:0007669"/>
    <property type="project" value="InterPro"/>
</dbReference>
<keyword evidence="4" id="KW-1133">Transmembrane helix</keyword>
<dbReference type="Gene3D" id="2.60.120.260">
    <property type="entry name" value="Galactose-binding domain-like"/>
    <property type="match status" value="1"/>
</dbReference>
<dbReference type="InterPro" id="IPR004107">
    <property type="entry name" value="Integrase_SAM-like_N"/>
</dbReference>
<dbReference type="GO" id="GO:0003677">
    <property type="term" value="F:DNA binding"/>
    <property type="evidence" value="ECO:0007669"/>
    <property type="project" value="UniProtKB-UniRule"/>
</dbReference>
<accession>A0A1G1W9U4</accession>
<dbReference type="Gene3D" id="1.10.150.130">
    <property type="match status" value="1"/>
</dbReference>
<dbReference type="SUPFAM" id="SSF47823">
    <property type="entry name" value="lambda integrase-like, N-terminal domain"/>
    <property type="match status" value="1"/>
</dbReference>
<gene>
    <name evidence="7" type="ORF">A2172_01730</name>
</gene>
<dbReference type="Pfam" id="PF02018">
    <property type="entry name" value="CBM_4_9"/>
    <property type="match status" value="1"/>
</dbReference>
<dbReference type="Gene3D" id="2.40.300.10">
    <property type="entry name" value="Head decoration protein D"/>
    <property type="match status" value="1"/>
</dbReference>
<feature type="domain" description="Dockerin" evidence="5">
    <location>
        <begin position="961"/>
        <end position="1026"/>
    </location>
</feature>
<evidence type="ECO:0000256" key="3">
    <source>
        <dbReference type="PROSITE-ProRule" id="PRU01248"/>
    </source>
</evidence>
<dbReference type="SUPFAM" id="SSF49785">
    <property type="entry name" value="Galactose-binding domain-like"/>
    <property type="match status" value="1"/>
</dbReference>
<dbReference type="CDD" id="cd14256">
    <property type="entry name" value="Dockerin_I"/>
    <property type="match status" value="1"/>
</dbReference>
<feature type="domain" description="Core-binding (CB)" evidence="6">
    <location>
        <begin position="8"/>
        <end position="93"/>
    </location>
</feature>
<evidence type="ECO:0000256" key="2">
    <source>
        <dbReference type="ARBA" id="ARBA00023125"/>
    </source>
</evidence>
<evidence type="ECO:0000259" key="5">
    <source>
        <dbReference type="PROSITE" id="PS51766"/>
    </source>
</evidence>
<dbReference type="InterPro" id="IPR010998">
    <property type="entry name" value="Integrase_recombinase_N"/>
</dbReference>
<evidence type="ECO:0000313" key="8">
    <source>
        <dbReference type="Proteomes" id="UP000176631"/>
    </source>
</evidence>